<protein>
    <submittedName>
        <fullName evidence="2">Proline-rich receptor protein kinase PERK10 isoform 1</fullName>
    </submittedName>
</protein>
<keyword evidence="2" id="KW-0675">Receptor</keyword>
<organism evidence="2 3">
    <name type="scientific">Hibiscus syriacus</name>
    <name type="common">Rose of Sharon</name>
    <dbReference type="NCBI Taxonomy" id="106335"/>
    <lineage>
        <taxon>Eukaryota</taxon>
        <taxon>Viridiplantae</taxon>
        <taxon>Streptophyta</taxon>
        <taxon>Embryophyta</taxon>
        <taxon>Tracheophyta</taxon>
        <taxon>Spermatophyta</taxon>
        <taxon>Magnoliopsida</taxon>
        <taxon>eudicotyledons</taxon>
        <taxon>Gunneridae</taxon>
        <taxon>Pentapetalae</taxon>
        <taxon>rosids</taxon>
        <taxon>malvids</taxon>
        <taxon>Malvales</taxon>
        <taxon>Malvaceae</taxon>
        <taxon>Malvoideae</taxon>
        <taxon>Hibiscus</taxon>
    </lineage>
</organism>
<dbReference type="GO" id="GO:0016301">
    <property type="term" value="F:kinase activity"/>
    <property type="evidence" value="ECO:0007669"/>
    <property type="project" value="UniProtKB-KW"/>
</dbReference>
<dbReference type="PANTHER" id="PTHR33264:SF27">
    <property type="entry name" value="TRANSMEMBRANE PROTEIN"/>
    <property type="match status" value="1"/>
</dbReference>
<sequence length="132" mass="14931">MEDCNVLIADCVVICCCSQCLILQIIIFVFLKLPCKLIRKTKRYAKKLIGGWRPRKEGGKIVIEVEMGNGGLFKDEVQLVRKRCDCMMSKSVELREGGFGEGQYGIGYCCMQEVEKVLEELSRQGEFAFGSF</sequence>
<comment type="caution">
    <text evidence="2">The sequence shown here is derived from an EMBL/GenBank/DDBJ whole genome shotgun (WGS) entry which is preliminary data.</text>
</comment>
<evidence type="ECO:0000256" key="1">
    <source>
        <dbReference type="SAM" id="Phobius"/>
    </source>
</evidence>
<keyword evidence="3" id="KW-1185">Reference proteome</keyword>
<keyword evidence="1" id="KW-0812">Transmembrane</keyword>
<proteinExistence type="predicted"/>
<evidence type="ECO:0000313" key="2">
    <source>
        <dbReference type="EMBL" id="KAE8661385.1"/>
    </source>
</evidence>
<gene>
    <name evidence="2" type="ORF">F3Y22_tig00113725pilonHSYRG00030</name>
</gene>
<feature type="transmembrane region" description="Helical" evidence="1">
    <location>
        <begin position="6"/>
        <end position="33"/>
    </location>
</feature>
<keyword evidence="2" id="KW-0808">Transferase</keyword>
<reference evidence="2" key="1">
    <citation type="submission" date="2019-09" db="EMBL/GenBank/DDBJ databases">
        <title>Draft genome information of white flower Hibiscus syriacus.</title>
        <authorList>
            <person name="Kim Y.-M."/>
        </authorList>
    </citation>
    <scope>NUCLEOTIDE SEQUENCE [LARGE SCALE GENOMIC DNA]</scope>
    <source>
        <strain evidence="2">YM2019G1</strain>
    </source>
</reference>
<dbReference type="PANTHER" id="PTHR33264">
    <property type="entry name" value="EXPRESSED PROTEIN"/>
    <property type="match status" value="1"/>
</dbReference>
<keyword evidence="1" id="KW-1133">Transmembrane helix</keyword>
<keyword evidence="1" id="KW-0472">Membrane</keyword>
<evidence type="ECO:0000313" key="3">
    <source>
        <dbReference type="Proteomes" id="UP000436088"/>
    </source>
</evidence>
<dbReference type="AlphaFoldDB" id="A0A6A2X2Y5"/>
<name>A0A6A2X2Y5_HIBSY</name>
<dbReference type="EMBL" id="VEPZ02001720">
    <property type="protein sequence ID" value="KAE8661385.1"/>
    <property type="molecule type" value="Genomic_DNA"/>
</dbReference>
<accession>A0A6A2X2Y5</accession>
<keyword evidence="2" id="KW-0418">Kinase</keyword>
<dbReference type="Proteomes" id="UP000436088">
    <property type="component" value="Unassembled WGS sequence"/>
</dbReference>